<accession>A0A8X6SND6</accession>
<name>A0A8X6SND6_TRICX</name>
<reference evidence="1" key="1">
    <citation type="submission" date="2020-08" db="EMBL/GenBank/DDBJ databases">
        <title>Multicomponent nature underlies the extraordinary mechanical properties of spider dragline silk.</title>
        <authorList>
            <person name="Kono N."/>
            <person name="Nakamura H."/>
            <person name="Mori M."/>
            <person name="Yoshida Y."/>
            <person name="Ohtoshi R."/>
            <person name="Malay A.D."/>
            <person name="Moran D.A.P."/>
            <person name="Tomita M."/>
            <person name="Numata K."/>
            <person name="Arakawa K."/>
        </authorList>
    </citation>
    <scope>NUCLEOTIDE SEQUENCE</scope>
</reference>
<keyword evidence="2" id="KW-1185">Reference proteome</keyword>
<dbReference type="Proteomes" id="UP000887159">
    <property type="component" value="Unassembled WGS sequence"/>
</dbReference>
<evidence type="ECO:0000313" key="1">
    <source>
        <dbReference type="EMBL" id="GFY16661.1"/>
    </source>
</evidence>
<sequence>MSNDRKVSTTKFSCDSFNQWFNTKGSKDLGVHCEPLWFPLSDIGILGTLQSLSHHGGHQSGVSGCHNFARDYRLQQKQMPILQRYNVSRNTEDLEIYGMRRSDLLGECIVQTQKGKFPCKREYHPFGIAALLPRFESQLNNHRICSSNELHQVIPILTLLTEH</sequence>
<dbReference type="EMBL" id="BMAU01021340">
    <property type="protein sequence ID" value="GFY16661.1"/>
    <property type="molecule type" value="Genomic_DNA"/>
</dbReference>
<organism evidence="1 2">
    <name type="scientific">Trichonephila clavipes</name>
    <name type="common">Golden silk orbweaver</name>
    <name type="synonym">Nephila clavipes</name>
    <dbReference type="NCBI Taxonomy" id="2585209"/>
    <lineage>
        <taxon>Eukaryota</taxon>
        <taxon>Metazoa</taxon>
        <taxon>Ecdysozoa</taxon>
        <taxon>Arthropoda</taxon>
        <taxon>Chelicerata</taxon>
        <taxon>Arachnida</taxon>
        <taxon>Araneae</taxon>
        <taxon>Araneomorphae</taxon>
        <taxon>Entelegynae</taxon>
        <taxon>Araneoidea</taxon>
        <taxon>Nephilidae</taxon>
        <taxon>Trichonephila</taxon>
    </lineage>
</organism>
<dbReference type="AlphaFoldDB" id="A0A8X6SND6"/>
<evidence type="ECO:0000313" key="2">
    <source>
        <dbReference type="Proteomes" id="UP000887159"/>
    </source>
</evidence>
<proteinExistence type="predicted"/>
<gene>
    <name evidence="1" type="ORF">TNCV_2787872</name>
</gene>
<comment type="caution">
    <text evidence="1">The sequence shown here is derived from an EMBL/GenBank/DDBJ whole genome shotgun (WGS) entry which is preliminary data.</text>
</comment>
<protein>
    <submittedName>
        <fullName evidence="1">Uncharacterized protein</fullName>
    </submittedName>
</protein>